<sequence>MFYGVGGKYQMDEINQACIMMFVPSMLFIASMYTSFAHRRDHLDLHLPRIGKGLSAAGGLMAALMLYEYGLRFAFEPEDRRVTSILGLTYAEEEQTRDAYRDAGIGRAPIATILMVAAWGVGLITGPQVICQQLNPATSESRLLLKTFIVASILAGVSVCPGLPAPLSLYDFLSKSLAPSDGHFFKTLSYVTWASKSAGLWLKGGLAWCFRDDQHRRTEWIVHTYGDLAFALFILPFTAIFHGLLDGWAGYEDAFHHAALLSVVVGVAGSYIATIYMFKPMIKTTAFAHQYGLFAELRGKVPAEGDVMSNTTEGHVKNPIPDDGKPGVELGVCSTGGPPGGSV</sequence>
<keyword evidence="2" id="KW-1133">Transmembrane helix</keyword>
<feature type="transmembrane region" description="Helical" evidence="2">
    <location>
        <begin position="54"/>
        <end position="75"/>
    </location>
</feature>
<organism evidence="4">
    <name type="scientific">Octactis speculum</name>
    <dbReference type="NCBI Taxonomy" id="3111310"/>
    <lineage>
        <taxon>Eukaryota</taxon>
        <taxon>Sar</taxon>
        <taxon>Stramenopiles</taxon>
        <taxon>Ochrophyta</taxon>
        <taxon>Dictyochophyceae</taxon>
        <taxon>Dictyochales</taxon>
        <taxon>Dictyochaceae</taxon>
        <taxon>Octactis</taxon>
    </lineage>
</organism>
<reference evidence="4" key="1">
    <citation type="submission" date="2021-01" db="EMBL/GenBank/DDBJ databases">
        <authorList>
            <person name="Corre E."/>
            <person name="Pelletier E."/>
            <person name="Niang G."/>
            <person name="Scheremetjew M."/>
            <person name="Finn R."/>
            <person name="Kale V."/>
            <person name="Holt S."/>
            <person name="Cochrane G."/>
            <person name="Meng A."/>
            <person name="Brown T."/>
            <person name="Cohen L."/>
        </authorList>
    </citation>
    <scope>NUCLEOTIDE SEQUENCE</scope>
    <source>
        <strain evidence="4">CCMP1381</strain>
    </source>
</reference>
<protein>
    <submittedName>
        <fullName evidence="4">Uncharacterized protein</fullName>
    </submittedName>
</protein>
<dbReference type="EMBL" id="HBGS01062495">
    <property type="protein sequence ID" value="CAD9494476.1"/>
    <property type="molecule type" value="Transcribed_RNA"/>
</dbReference>
<evidence type="ECO:0000313" key="3">
    <source>
        <dbReference type="EMBL" id="CAD9494473.1"/>
    </source>
</evidence>
<evidence type="ECO:0000313" key="4">
    <source>
        <dbReference type="EMBL" id="CAD9494476.1"/>
    </source>
</evidence>
<keyword evidence="2" id="KW-0472">Membrane</keyword>
<name>A0A6U3ZEI5_9STRA</name>
<feature type="region of interest" description="Disordered" evidence="1">
    <location>
        <begin position="311"/>
        <end position="343"/>
    </location>
</feature>
<feature type="transmembrane region" description="Helical" evidence="2">
    <location>
        <begin position="257"/>
        <end position="278"/>
    </location>
</feature>
<dbReference type="AlphaFoldDB" id="A0A6U3ZEI5"/>
<evidence type="ECO:0000256" key="2">
    <source>
        <dbReference type="SAM" id="Phobius"/>
    </source>
</evidence>
<keyword evidence="2" id="KW-0812">Transmembrane</keyword>
<proteinExistence type="predicted"/>
<evidence type="ECO:0000256" key="1">
    <source>
        <dbReference type="SAM" id="MobiDB-lite"/>
    </source>
</evidence>
<accession>A0A6U3ZEI5</accession>
<feature type="transmembrane region" description="Helical" evidence="2">
    <location>
        <begin position="110"/>
        <end position="131"/>
    </location>
</feature>
<feature type="transmembrane region" description="Helical" evidence="2">
    <location>
        <begin position="143"/>
        <end position="170"/>
    </location>
</feature>
<feature type="compositionally biased region" description="Basic and acidic residues" evidence="1">
    <location>
        <begin position="314"/>
        <end position="326"/>
    </location>
</feature>
<feature type="transmembrane region" description="Helical" evidence="2">
    <location>
        <begin position="190"/>
        <end position="210"/>
    </location>
</feature>
<feature type="transmembrane region" description="Helical" evidence="2">
    <location>
        <begin position="222"/>
        <end position="245"/>
    </location>
</feature>
<dbReference type="EMBL" id="HBGS01062494">
    <property type="protein sequence ID" value="CAD9494473.1"/>
    <property type="molecule type" value="Transcribed_RNA"/>
</dbReference>
<gene>
    <name evidence="3" type="ORF">DSPE1174_LOCUS32555</name>
    <name evidence="4" type="ORF">DSPE1174_LOCUS32556</name>
</gene>
<feature type="transmembrane region" description="Helical" evidence="2">
    <location>
        <begin position="14"/>
        <end position="33"/>
    </location>
</feature>